<reference evidence="2 3" key="1">
    <citation type="journal article" date="2019" name="Microb. Cell Fact.">
        <title>Exploring novel herbicidin analogues by transcriptional regulator overexpression and MS/MS molecular networking.</title>
        <authorList>
            <person name="Shi Y."/>
            <person name="Gu R."/>
            <person name="Li Y."/>
            <person name="Wang X."/>
            <person name="Ren W."/>
            <person name="Li X."/>
            <person name="Wang L."/>
            <person name="Xie Y."/>
            <person name="Hong B."/>
        </authorList>
    </citation>
    <scope>NUCLEOTIDE SEQUENCE [LARGE SCALE GENOMIC DNA]</scope>
    <source>
        <strain evidence="2 3">US-43</strain>
    </source>
</reference>
<organism evidence="2 3">
    <name type="scientific">Streptomyces mobaraensis</name>
    <name type="common">Streptoverticillium mobaraense</name>
    <dbReference type="NCBI Taxonomy" id="35621"/>
    <lineage>
        <taxon>Bacteria</taxon>
        <taxon>Bacillati</taxon>
        <taxon>Actinomycetota</taxon>
        <taxon>Actinomycetes</taxon>
        <taxon>Kitasatosporales</taxon>
        <taxon>Streptomycetaceae</taxon>
        <taxon>Streptomyces</taxon>
    </lineage>
</organism>
<gene>
    <name evidence="2" type="ORF">FRZ00_04560</name>
</gene>
<evidence type="ECO:0000313" key="3">
    <source>
        <dbReference type="Proteomes" id="UP000327000"/>
    </source>
</evidence>
<name>A0A5N5WDV2_STRMB</name>
<accession>A0A5N5WDV2</accession>
<dbReference type="InterPro" id="IPR043917">
    <property type="entry name" value="DUF5753"/>
</dbReference>
<dbReference type="Proteomes" id="UP000327000">
    <property type="component" value="Unassembled WGS sequence"/>
</dbReference>
<sequence>MAHASRRTARRRRLGTILREAREAAGVTATDAARAIHTDNTKISRIETGRHRVTRLELETLFALYEIADEKTREWLIALASEGSQRTWWRGHSSRLNADFKELLTHESDAARITAFQPQLIPGLLQTRAYATAVIRNGSSHLTGAEVDFFVGLRLARQQILQRDNPPRYLALLQEGALRQQVGGPTVLADQLRHLIAVNKEPELTIRVIPFRQHVWTAVQGPFTVFSYPKPLDLDVVHIPYLDGSLYLEDDEVVRKSLRVINRLQTAALSAAQSTELMESIVLELEQHKRDA</sequence>
<proteinExistence type="predicted"/>
<dbReference type="Pfam" id="PF19054">
    <property type="entry name" value="DUF5753"/>
    <property type="match status" value="1"/>
</dbReference>
<dbReference type="AlphaFoldDB" id="A0A5N5WDV2"/>
<dbReference type="PROSITE" id="PS50943">
    <property type="entry name" value="HTH_CROC1"/>
    <property type="match status" value="1"/>
</dbReference>
<dbReference type="Pfam" id="PF13560">
    <property type="entry name" value="HTH_31"/>
    <property type="match status" value="1"/>
</dbReference>
<feature type="domain" description="HTH cro/C1-type" evidence="1">
    <location>
        <begin position="18"/>
        <end position="71"/>
    </location>
</feature>
<keyword evidence="3" id="KW-1185">Reference proteome</keyword>
<dbReference type="EMBL" id="VOKX01000009">
    <property type="protein sequence ID" value="KAB7849915.1"/>
    <property type="molecule type" value="Genomic_DNA"/>
</dbReference>
<evidence type="ECO:0000313" key="2">
    <source>
        <dbReference type="EMBL" id="KAB7849915.1"/>
    </source>
</evidence>
<dbReference type="SMART" id="SM00530">
    <property type="entry name" value="HTH_XRE"/>
    <property type="match status" value="1"/>
</dbReference>
<dbReference type="OrthoDB" id="4116632at2"/>
<dbReference type="RefSeq" id="WP_152262527.1">
    <property type="nucleotide sequence ID" value="NZ_VOKX01000009.1"/>
</dbReference>
<protein>
    <submittedName>
        <fullName evidence="2">Helix-turn-helix domain-containing protein</fullName>
    </submittedName>
</protein>
<dbReference type="GO" id="GO:0003677">
    <property type="term" value="F:DNA binding"/>
    <property type="evidence" value="ECO:0007669"/>
    <property type="project" value="InterPro"/>
</dbReference>
<dbReference type="InterPro" id="IPR001387">
    <property type="entry name" value="Cro/C1-type_HTH"/>
</dbReference>
<dbReference type="Gene3D" id="1.10.260.40">
    <property type="entry name" value="lambda repressor-like DNA-binding domains"/>
    <property type="match status" value="1"/>
</dbReference>
<comment type="caution">
    <text evidence="2">The sequence shown here is derived from an EMBL/GenBank/DDBJ whole genome shotgun (WGS) entry which is preliminary data.</text>
</comment>
<evidence type="ECO:0000259" key="1">
    <source>
        <dbReference type="PROSITE" id="PS50943"/>
    </source>
</evidence>
<dbReference type="CDD" id="cd00093">
    <property type="entry name" value="HTH_XRE"/>
    <property type="match status" value="1"/>
</dbReference>
<dbReference type="SUPFAM" id="SSF47413">
    <property type="entry name" value="lambda repressor-like DNA-binding domains"/>
    <property type="match status" value="1"/>
</dbReference>
<dbReference type="InterPro" id="IPR010982">
    <property type="entry name" value="Lambda_DNA-bd_dom_sf"/>
</dbReference>